<organism evidence="3 4">
    <name type="scientific">Imshaugia aleurites</name>
    <dbReference type="NCBI Taxonomy" id="172621"/>
    <lineage>
        <taxon>Eukaryota</taxon>
        <taxon>Fungi</taxon>
        <taxon>Dikarya</taxon>
        <taxon>Ascomycota</taxon>
        <taxon>Pezizomycotina</taxon>
        <taxon>Lecanoromycetes</taxon>
        <taxon>OSLEUM clade</taxon>
        <taxon>Lecanoromycetidae</taxon>
        <taxon>Lecanorales</taxon>
        <taxon>Lecanorineae</taxon>
        <taxon>Parmeliaceae</taxon>
        <taxon>Imshaugia</taxon>
    </lineage>
</organism>
<dbReference type="AlphaFoldDB" id="A0A8H3F3M3"/>
<evidence type="ECO:0000259" key="2">
    <source>
        <dbReference type="PROSITE" id="PS50181"/>
    </source>
</evidence>
<dbReference type="Proteomes" id="UP000664534">
    <property type="component" value="Unassembled WGS sequence"/>
</dbReference>
<feature type="compositionally biased region" description="Acidic residues" evidence="1">
    <location>
        <begin position="560"/>
        <end position="573"/>
    </location>
</feature>
<gene>
    <name evidence="3" type="ORF">IMSHALPRED_001428</name>
</gene>
<dbReference type="PROSITE" id="PS50181">
    <property type="entry name" value="FBOX"/>
    <property type="match status" value="1"/>
</dbReference>
<name>A0A8H3F3M3_9LECA</name>
<feature type="domain" description="F-box" evidence="2">
    <location>
        <begin position="4"/>
        <end position="57"/>
    </location>
</feature>
<evidence type="ECO:0000256" key="1">
    <source>
        <dbReference type="SAM" id="MobiDB-lite"/>
    </source>
</evidence>
<dbReference type="SUPFAM" id="SSF81383">
    <property type="entry name" value="F-box domain"/>
    <property type="match status" value="1"/>
</dbReference>
<feature type="region of interest" description="Disordered" evidence="1">
    <location>
        <begin position="551"/>
        <end position="573"/>
    </location>
</feature>
<protein>
    <recommendedName>
        <fullName evidence="2">F-box domain-containing protein</fullName>
    </recommendedName>
</protein>
<dbReference type="EMBL" id="CAJPDT010000012">
    <property type="protein sequence ID" value="CAF9913731.1"/>
    <property type="molecule type" value="Genomic_DNA"/>
</dbReference>
<sequence length="573" mass="64092">MAEATSLGNLPTEIAYHICTYLQQQEVSRLSATSKDIYQLFRPILYRHPNVSSFASLTLLSRTFTRATYMGKPDHTWSTQECLDQTKTLDLTIDQLKDSARNNGQPPATILVSRFIQSIARRCPDLAITLRFAHCQCDHTPISCLDNETFPRVTKLVLFVGRHEPGERLPGSPRTTCIPSAKFWRPLVNGTSFPNCLDLEIRHYWATSPPTHASLDLKKQYIGDLSHRYSVVGSSRQHGLVDIPLRADQIVGPTKGLKRLERIMLECPPELDSPLLMQLLGNPDSVAVNLAKLELRFCNLDYETISKLLYHAPPNLKHLVLLCSDDGHDFGWHGGPESPHLCPLIRDFSKKLVHMEFAASTVCRELFFNDLEIRSLRQNGITTDLGMYGAATEGHENLDTHAIRETVQACRRQKRSKYRAGRIKEAITMARAQNTGSKAPSLFGGVASANVSASRAQREAEVLLDEEEEQRTRSIEGSKSPWFRRIITWNGLCNPNDTWEEIQLAAGMEEVGVEWVVANKDLGVASQHSSGKLPISLEIGRALEEKFDLEHAQLSGTEPSCDDSDDSVLESDP</sequence>
<dbReference type="InterPro" id="IPR001810">
    <property type="entry name" value="F-box_dom"/>
</dbReference>
<dbReference type="InterPro" id="IPR036047">
    <property type="entry name" value="F-box-like_dom_sf"/>
</dbReference>
<proteinExistence type="predicted"/>
<evidence type="ECO:0000313" key="4">
    <source>
        <dbReference type="Proteomes" id="UP000664534"/>
    </source>
</evidence>
<reference evidence="3" key="1">
    <citation type="submission" date="2021-03" db="EMBL/GenBank/DDBJ databases">
        <authorList>
            <person name="Tagirdzhanova G."/>
        </authorList>
    </citation>
    <scope>NUCLEOTIDE SEQUENCE</scope>
</reference>
<dbReference type="Pfam" id="PF12937">
    <property type="entry name" value="F-box-like"/>
    <property type="match status" value="1"/>
</dbReference>
<evidence type="ECO:0000313" key="3">
    <source>
        <dbReference type="EMBL" id="CAF9913731.1"/>
    </source>
</evidence>
<keyword evidence="4" id="KW-1185">Reference proteome</keyword>
<comment type="caution">
    <text evidence="3">The sequence shown here is derived from an EMBL/GenBank/DDBJ whole genome shotgun (WGS) entry which is preliminary data.</text>
</comment>
<dbReference type="OrthoDB" id="5348533at2759"/>
<accession>A0A8H3F3M3</accession>